<gene>
    <name evidence="2" type="ORF">ES288_D08G183900v1</name>
</gene>
<reference evidence="2 3" key="1">
    <citation type="submission" date="2019-06" db="EMBL/GenBank/DDBJ databases">
        <title>WGS assembly of Gossypium darwinii.</title>
        <authorList>
            <person name="Chen Z.J."/>
            <person name="Sreedasyam A."/>
            <person name="Ando A."/>
            <person name="Song Q."/>
            <person name="De L."/>
            <person name="Hulse-Kemp A."/>
            <person name="Ding M."/>
            <person name="Ye W."/>
            <person name="Kirkbride R."/>
            <person name="Jenkins J."/>
            <person name="Plott C."/>
            <person name="Lovell J."/>
            <person name="Lin Y.-M."/>
            <person name="Vaughn R."/>
            <person name="Liu B."/>
            <person name="Li W."/>
            <person name="Simpson S."/>
            <person name="Scheffler B."/>
            <person name="Saski C."/>
            <person name="Grover C."/>
            <person name="Hu G."/>
            <person name="Conover J."/>
            <person name="Carlson J."/>
            <person name="Shu S."/>
            <person name="Boston L."/>
            <person name="Williams M."/>
            <person name="Peterson D."/>
            <person name="Mcgee K."/>
            <person name="Jones D."/>
            <person name="Wendel J."/>
            <person name="Stelly D."/>
            <person name="Grimwood J."/>
            <person name="Schmutz J."/>
        </authorList>
    </citation>
    <scope>NUCLEOTIDE SEQUENCE [LARGE SCALE GENOMIC DNA]</scope>
    <source>
        <strain evidence="2">1808015.09</strain>
    </source>
</reference>
<dbReference type="Proteomes" id="UP000323506">
    <property type="component" value="Chromosome D08"/>
</dbReference>
<dbReference type="UniPathway" id="UPA00143"/>
<accession>A0A5D2BNE0</accession>
<dbReference type="EMBL" id="CM017708">
    <property type="protein sequence ID" value="TYG57960.1"/>
    <property type="molecule type" value="Genomic_DNA"/>
</dbReference>
<evidence type="ECO:0000313" key="3">
    <source>
        <dbReference type="Proteomes" id="UP000323506"/>
    </source>
</evidence>
<sequence>MYVLPPSTMSSSLGSWDADFVKVDQAMLFDLILPVFLDAILLH</sequence>
<proteinExistence type="predicted"/>
<dbReference type="InterPro" id="IPR011333">
    <property type="entry name" value="SKP1/BTB/POZ_sf"/>
</dbReference>
<dbReference type="AlphaFoldDB" id="A0A5D2BNE0"/>
<comment type="pathway">
    <text evidence="1">Protein modification; protein ubiquitination.</text>
</comment>
<keyword evidence="3" id="KW-1185">Reference proteome</keyword>
<name>A0A5D2BNE0_GOSDA</name>
<dbReference type="SUPFAM" id="SSF81382">
    <property type="entry name" value="Skp1 dimerisation domain-like"/>
    <property type="match status" value="1"/>
</dbReference>
<evidence type="ECO:0000256" key="1">
    <source>
        <dbReference type="ARBA" id="ARBA00004906"/>
    </source>
</evidence>
<organism evidence="2 3">
    <name type="scientific">Gossypium darwinii</name>
    <name type="common">Darwin's cotton</name>
    <name type="synonym">Gossypium barbadense var. darwinii</name>
    <dbReference type="NCBI Taxonomy" id="34276"/>
    <lineage>
        <taxon>Eukaryota</taxon>
        <taxon>Viridiplantae</taxon>
        <taxon>Streptophyta</taxon>
        <taxon>Embryophyta</taxon>
        <taxon>Tracheophyta</taxon>
        <taxon>Spermatophyta</taxon>
        <taxon>Magnoliopsida</taxon>
        <taxon>eudicotyledons</taxon>
        <taxon>Gunneridae</taxon>
        <taxon>Pentapetalae</taxon>
        <taxon>rosids</taxon>
        <taxon>malvids</taxon>
        <taxon>Malvales</taxon>
        <taxon>Malvaceae</taxon>
        <taxon>Malvoideae</taxon>
        <taxon>Gossypium</taxon>
    </lineage>
</organism>
<protein>
    <submittedName>
        <fullName evidence="2">Uncharacterized protein</fullName>
    </submittedName>
</protein>
<dbReference type="InterPro" id="IPR036296">
    <property type="entry name" value="SKP1-like_dim_sf"/>
</dbReference>
<evidence type="ECO:0000313" key="2">
    <source>
        <dbReference type="EMBL" id="TYG57960.1"/>
    </source>
</evidence>
<dbReference type="GO" id="GO:0016567">
    <property type="term" value="P:protein ubiquitination"/>
    <property type="evidence" value="ECO:0007669"/>
    <property type="project" value="UniProtKB-UniPathway"/>
</dbReference>
<dbReference type="Gene3D" id="3.30.710.10">
    <property type="entry name" value="Potassium Channel Kv1.1, Chain A"/>
    <property type="match status" value="1"/>
</dbReference>
<dbReference type="GO" id="GO:0006511">
    <property type="term" value="P:ubiquitin-dependent protein catabolic process"/>
    <property type="evidence" value="ECO:0007669"/>
    <property type="project" value="InterPro"/>
</dbReference>